<dbReference type="RefSeq" id="XP_029759407.1">
    <property type="nucleotide sequence ID" value="XM_029902035.1"/>
</dbReference>
<keyword evidence="1" id="KW-0732">Signal</keyword>
<proteinExistence type="predicted"/>
<evidence type="ECO:0000313" key="4">
    <source>
        <dbReference type="Proteomes" id="UP000030706"/>
    </source>
</evidence>
<dbReference type="EMBL" id="KL584985">
    <property type="protein sequence ID" value="KEQ83220.1"/>
    <property type="molecule type" value="Genomic_DNA"/>
</dbReference>
<dbReference type="GO" id="GO:0009277">
    <property type="term" value="C:fungal-type cell wall"/>
    <property type="evidence" value="ECO:0007669"/>
    <property type="project" value="TreeGrafter"/>
</dbReference>
<dbReference type="Gene3D" id="3.20.20.80">
    <property type="entry name" value="Glycosidases"/>
    <property type="match status" value="1"/>
</dbReference>
<gene>
    <name evidence="3" type="ORF">M438DRAFT_299639</name>
</gene>
<evidence type="ECO:0000259" key="2">
    <source>
        <dbReference type="Pfam" id="PF11790"/>
    </source>
</evidence>
<feature type="domain" description="Asl1-like glycosyl hydrolase catalytic" evidence="2">
    <location>
        <begin position="24"/>
        <end position="281"/>
    </location>
</feature>
<dbReference type="GeneID" id="40744341"/>
<dbReference type="FunFam" id="3.20.20.80:FF:000207">
    <property type="entry name" value="Glycoside hydrolase family 128 protein"/>
    <property type="match status" value="1"/>
</dbReference>
<organism evidence="3 4">
    <name type="scientific">Aureobasidium pullulans EXF-150</name>
    <dbReference type="NCBI Taxonomy" id="1043002"/>
    <lineage>
        <taxon>Eukaryota</taxon>
        <taxon>Fungi</taxon>
        <taxon>Dikarya</taxon>
        <taxon>Ascomycota</taxon>
        <taxon>Pezizomycotina</taxon>
        <taxon>Dothideomycetes</taxon>
        <taxon>Dothideomycetidae</taxon>
        <taxon>Dothideales</taxon>
        <taxon>Saccotheciaceae</taxon>
        <taxon>Aureobasidium</taxon>
    </lineage>
</organism>
<sequence length="317" mass="34094">MRYITQALILAAPLVEAAASSKRGLVYVSSKTPQDDSIWTTDSDLTWYYNYGSVPTSDFNGKLEFVPMLWGAPEDPENDMSFYNTVKNLVSEGNNISYVLGFNEPDGCDGSSGGSCVTAATAAQVWKKQMEPLKRDFGIKLGAPAVTGAPNGFVWLQNFFSECAILAASSDNNATNTTSCEVDFIPAHWYGDFGGLASHLGQVNGTYQNISSIWVTEFACAGCTLEASQSFANTTFEYLDRINYMGRYSYFGSFRSSVSNVGPNAAMLTEKGKLTDIGAVYLNQAMTGNIPKGSASSVAKFAGWSGIVAAAVFWSIL</sequence>
<dbReference type="Proteomes" id="UP000030706">
    <property type="component" value="Unassembled WGS sequence"/>
</dbReference>
<evidence type="ECO:0000313" key="3">
    <source>
        <dbReference type="EMBL" id="KEQ83220.1"/>
    </source>
</evidence>
<name>A0A074XCJ1_AURPU</name>
<dbReference type="AlphaFoldDB" id="A0A074XCJ1"/>
<dbReference type="InterPro" id="IPR053183">
    <property type="entry name" value="ASL1"/>
</dbReference>
<dbReference type="STRING" id="1043002.A0A074XCJ1"/>
<accession>A0A074XCJ1</accession>
<feature type="chain" id="PRO_5001702137" description="Asl1-like glycosyl hydrolase catalytic domain-containing protein" evidence="1">
    <location>
        <begin position="20"/>
        <end position="317"/>
    </location>
</feature>
<dbReference type="InterPro" id="IPR017853">
    <property type="entry name" value="GH"/>
</dbReference>
<protein>
    <recommendedName>
        <fullName evidence="2">Asl1-like glycosyl hydrolase catalytic domain-containing protein</fullName>
    </recommendedName>
</protein>
<keyword evidence="4" id="KW-1185">Reference proteome</keyword>
<dbReference type="PANTHER" id="PTHR34154:SF3">
    <property type="entry name" value="ALKALI-SENSITIVE LINKAGE PROTEIN 1"/>
    <property type="match status" value="1"/>
</dbReference>
<dbReference type="Pfam" id="PF11790">
    <property type="entry name" value="Glyco_hydro_cc"/>
    <property type="match status" value="1"/>
</dbReference>
<dbReference type="InterPro" id="IPR024655">
    <property type="entry name" value="Asl1_glyco_hydro_catalytic"/>
</dbReference>
<evidence type="ECO:0000256" key="1">
    <source>
        <dbReference type="SAM" id="SignalP"/>
    </source>
</evidence>
<dbReference type="HOGENOM" id="CLU_040908_3_2_1"/>
<dbReference type="OrthoDB" id="43654at2759"/>
<dbReference type="SUPFAM" id="SSF51445">
    <property type="entry name" value="(Trans)glycosidases"/>
    <property type="match status" value="1"/>
</dbReference>
<reference evidence="3 4" key="1">
    <citation type="journal article" date="2014" name="BMC Genomics">
        <title>Genome sequencing of four Aureobasidium pullulans varieties: biotechnological potential, stress tolerance, and description of new species.</title>
        <authorList>
            <person name="Gostin Ar C."/>
            <person name="Ohm R.A."/>
            <person name="Kogej T."/>
            <person name="Sonjak S."/>
            <person name="Turk M."/>
            <person name="Zajc J."/>
            <person name="Zalar P."/>
            <person name="Grube M."/>
            <person name="Sun H."/>
            <person name="Han J."/>
            <person name="Sharma A."/>
            <person name="Chiniquy J."/>
            <person name="Ngan C.Y."/>
            <person name="Lipzen A."/>
            <person name="Barry K."/>
            <person name="Grigoriev I.V."/>
            <person name="Gunde-Cimerman N."/>
        </authorList>
    </citation>
    <scope>NUCLEOTIDE SEQUENCE [LARGE SCALE GENOMIC DNA]</scope>
    <source>
        <strain evidence="3 4">EXF-150</strain>
    </source>
</reference>
<feature type="signal peptide" evidence="1">
    <location>
        <begin position="1"/>
        <end position="19"/>
    </location>
</feature>
<dbReference type="GO" id="GO:0071966">
    <property type="term" value="P:fungal-type cell wall polysaccharide metabolic process"/>
    <property type="evidence" value="ECO:0007669"/>
    <property type="project" value="TreeGrafter"/>
</dbReference>
<dbReference type="PANTHER" id="PTHR34154">
    <property type="entry name" value="ALKALI-SENSITIVE LINKAGE PROTEIN 1"/>
    <property type="match status" value="1"/>
</dbReference>